<organism evidence="6 7">
    <name type="scientific">Arcanobacterium wilhelmae</name>
    <dbReference type="NCBI Taxonomy" id="1803177"/>
    <lineage>
        <taxon>Bacteria</taxon>
        <taxon>Bacillati</taxon>
        <taxon>Actinomycetota</taxon>
        <taxon>Actinomycetes</taxon>
        <taxon>Actinomycetales</taxon>
        <taxon>Actinomycetaceae</taxon>
        <taxon>Arcanobacterium</taxon>
    </lineage>
</organism>
<evidence type="ECO:0000256" key="2">
    <source>
        <dbReference type="ARBA" id="ARBA00022448"/>
    </source>
</evidence>
<evidence type="ECO:0000313" key="6">
    <source>
        <dbReference type="EMBL" id="MDP9801710.1"/>
    </source>
</evidence>
<dbReference type="InterPro" id="IPR015860">
    <property type="entry name" value="ABC_transpr_TagH-like"/>
</dbReference>
<dbReference type="Gene3D" id="3.40.50.300">
    <property type="entry name" value="P-loop containing nucleotide triphosphate hydrolases"/>
    <property type="match status" value="1"/>
</dbReference>
<sequence>MSNNLKLEYNIILDKVSVLYKTPSTSPEERKNASFIQKVKGKLLGRPPMVDVAPFTDLTLLAKSGESIGIVGHNGAGKSTLLRIVAGAESPASGKVYAASQPVLLGVSAALVPELSGYENARLGCLAMGMSPEEAEAALPDIVSFTSIGTAIHRPMKTYSSGMAARLRFAISTTARPEILLIDEALATGDTAFKEKSEKRMHETLDAAGTVFVVSHSPTLIRELCNRVIWLHDGGILADGDPEEITKMYERWAWHSAKGSPKIMAEIEADCRERFPKVELVHNEDGTAYVA</sequence>
<dbReference type="CDD" id="cd03220">
    <property type="entry name" value="ABC_KpsT_Wzt"/>
    <property type="match status" value="1"/>
</dbReference>
<dbReference type="GO" id="GO:0005524">
    <property type="term" value="F:ATP binding"/>
    <property type="evidence" value="ECO:0007669"/>
    <property type="project" value="UniProtKB-KW"/>
</dbReference>
<keyword evidence="4 6" id="KW-0067">ATP-binding</keyword>
<dbReference type="SMART" id="SM00382">
    <property type="entry name" value="AAA"/>
    <property type="match status" value="1"/>
</dbReference>
<dbReference type="Pfam" id="PF00005">
    <property type="entry name" value="ABC_tran"/>
    <property type="match status" value="1"/>
</dbReference>
<keyword evidence="3" id="KW-0547">Nucleotide-binding</keyword>
<gene>
    <name evidence="6" type="ORF">J2S49_001786</name>
</gene>
<dbReference type="InterPro" id="IPR017871">
    <property type="entry name" value="ABC_transporter-like_CS"/>
</dbReference>
<dbReference type="RefSeq" id="WP_278059991.1">
    <property type="nucleotide sequence ID" value="NZ_CP121247.1"/>
</dbReference>
<evidence type="ECO:0000259" key="5">
    <source>
        <dbReference type="PROSITE" id="PS50893"/>
    </source>
</evidence>
<dbReference type="EMBL" id="JAUSQW010000001">
    <property type="protein sequence ID" value="MDP9801710.1"/>
    <property type="molecule type" value="Genomic_DNA"/>
</dbReference>
<accession>A0ABT9NDB0</accession>
<dbReference type="Proteomes" id="UP001235966">
    <property type="component" value="Unassembled WGS sequence"/>
</dbReference>
<dbReference type="PANTHER" id="PTHR46743:SF2">
    <property type="entry name" value="TEICHOIC ACIDS EXPORT ATP-BINDING PROTEIN TAGH"/>
    <property type="match status" value="1"/>
</dbReference>
<comment type="similarity">
    <text evidence="1">Belongs to the ABC transporter superfamily.</text>
</comment>
<dbReference type="PANTHER" id="PTHR46743">
    <property type="entry name" value="TEICHOIC ACIDS EXPORT ATP-BINDING PROTEIN TAGH"/>
    <property type="match status" value="1"/>
</dbReference>
<evidence type="ECO:0000313" key="7">
    <source>
        <dbReference type="Proteomes" id="UP001235966"/>
    </source>
</evidence>
<dbReference type="InterPro" id="IPR003593">
    <property type="entry name" value="AAA+_ATPase"/>
</dbReference>
<dbReference type="PROSITE" id="PS00211">
    <property type="entry name" value="ABC_TRANSPORTER_1"/>
    <property type="match status" value="1"/>
</dbReference>
<protein>
    <submittedName>
        <fullName evidence="6">Teichoic acid transport system ATP-binding protein</fullName>
    </submittedName>
</protein>
<dbReference type="InterPro" id="IPR003439">
    <property type="entry name" value="ABC_transporter-like_ATP-bd"/>
</dbReference>
<evidence type="ECO:0000256" key="1">
    <source>
        <dbReference type="ARBA" id="ARBA00005417"/>
    </source>
</evidence>
<dbReference type="InterPro" id="IPR027417">
    <property type="entry name" value="P-loop_NTPase"/>
</dbReference>
<dbReference type="PROSITE" id="PS50893">
    <property type="entry name" value="ABC_TRANSPORTER_2"/>
    <property type="match status" value="1"/>
</dbReference>
<reference evidence="6 7" key="1">
    <citation type="submission" date="2023-07" db="EMBL/GenBank/DDBJ databases">
        <title>Sequencing the genomes of 1000 actinobacteria strains.</title>
        <authorList>
            <person name="Klenk H.-P."/>
        </authorList>
    </citation>
    <scope>NUCLEOTIDE SEQUENCE [LARGE SCALE GENOMIC DNA]</scope>
    <source>
        <strain evidence="6 7">DSM 102162</strain>
    </source>
</reference>
<name>A0ABT9NDB0_9ACTO</name>
<proteinExistence type="inferred from homology"/>
<comment type="caution">
    <text evidence="6">The sequence shown here is derived from an EMBL/GenBank/DDBJ whole genome shotgun (WGS) entry which is preliminary data.</text>
</comment>
<evidence type="ECO:0000256" key="4">
    <source>
        <dbReference type="ARBA" id="ARBA00022840"/>
    </source>
</evidence>
<feature type="domain" description="ABC transporter" evidence="5">
    <location>
        <begin position="39"/>
        <end position="258"/>
    </location>
</feature>
<keyword evidence="2" id="KW-0813">Transport</keyword>
<dbReference type="InterPro" id="IPR050683">
    <property type="entry name" value="Bact_Polysacc_Export_ATP-bd"/>
</dbReference>
<dbReference type="SUPFAM" id="SSF52540">
    <property type="entry name" value="P-loop containing nucleoside triphosphate hydrolases"/>
    <property type="match status" value="1"/>
</dbReference>
<keyword evidence="7" id="KW-1185">Reference proteome</keyword>
<evidence type="ECO:0000256" key="3">
    <source>
        <dbReference type="ARBA" id="ARBA00022741"/>
    </source>
</evidence>